<evidence type="ECO:0000256" key="1">
    <source>
        <dbReference type="SAM" id="Phobius"/>
    </source>
</evidence>
<evidence type="ECO:0008006" key="4">
    <source>
        <dbReference type="Google" id="ProtNLM"/>
    </source>
</evidence>
<feature type="transmembrane region" description="Helical" evidence="1">
    <location>
        <begin position="67"/>
        <end position="93"/>
    </location>
</feature>
<reference evidence="2" key="1">
    <citation type="journal article" date="2014" name="Int. J. Syst. Evol. Microbiol.">
        <title>Complete genome sequence of Corynebacterium casei LMG S-19264T (=DSM 44701T), isolated from a smear-ripened cheese.</title>
        <authorList>
            <consortium name="US DOE Joint Genome Institute (JGI-PGF)"/>
            <person name="Walter F."/>
            <person name="Albersmeier A."/>
            <person name="Kalinowski J."/>
            <person name="Ruckert C."/>
        </authorList>
    </citation>
    <scope>NUCLEOTIDE SEQUENCE</scope>
    <source>
        <strain evidence="2">CGMCC 1.6333</strain>
    </source>
</reference>
<dbReference type="RefSeq" id="WP_117157152.1">
    <property type="nucleotide sequence ID" value="NZ_BMLG01000031.1"/>
</dbReference>
<dbReference type="Proteomes" id="UP000618460">
    <property type="component" value="Unassembled WGS sequence"/>
</dbReference>
<feature type="transmembrane region" description="Helical" evidence="1">
    <location>
        <begin position="147"/>
        <end position="169"/>
    </location>
</feature>
<dbReference type="EMBL" id="BMLG01000031">
    <property type="protein sequence ID" value="GGM42722.1"/>
    <property type="molecule type" value="Genomic_DNA"/>
</dbReference>
<organism evidence="2 3">
    <name type="scientific">Paraliobacillus quinghaiensis</name>
    <dbReference type="NCBI Taxonomy" id="470815"/>
    <lineage>
        <taxon>Bacteria</taxon>
        <taxon>Bacillati</taxon>
        <taxon>Bacillota</taxon>
        <taxon>Bacilli</taxon>
        <taxon>Bacillales</taxon>
        <taxon>Bacillaceae</taxon>
        <taxon>Paraliobacillus</taxon>
    </lineage>
</organism>
<feature type="transmembrane region" description="Helical" evidence="1">
    <location>
        <begin position="123"/>
        <end position="140"/>
    </location>
</feature>
<feature type="transmembrane region" description="Helical" evidence="1">
    <location>
        <begin position="189"/>
        <end position="212"/>
    </location>
</feature>
<dbReference type="PANTHER" id="PTHR33979">
    <property type="entry name" value="OS02G0221600 PROTEIN"/>
    <property type="match status" value="1"/>
</dbReference>
<feature type="transmembrane region" description="Helical" evidence="1">
    <location>
        <begin position="100"/>
        <end position="117"/>
    </location>
</feature>
<comment type="caution">
    <text evidence="2">The sequence shown here is derived from an EMBL/GenBank/DDBJ whole genome shotgun (WGS) entry which is preliminary data.</text>
</comment>
<reference evidence="2" key="2">
    <citation type="submission" date="2020-09" db="EMBL/GenBank/DDBJ databases">
        <authorList>
            <person name="Sun Q."/>
            <person name="Zhou Y."/>
        </authorList>
    </citation>
    <scope>NUCLEOTIDE SEQUENCE</scope>
    <source>
        <strain evidence="2">CGMCC 1.6333</strain>
    </source>
</reference>
<dbReference type="OrthoDB" id="158445at2"/>
<gene>
    <name evidence="2" type="ORF">GCM10011351_30830</name>
</gene>
<name>A0A917TXP3_9BACI</name>
<keyword evidence="1" id="KW-0812">Transmembrane</keyword>
<sequence length="216" mass="24348">MKKKLALFIILAVFLTQMPFIGPYFSIVNTLIHEAGHAIMSLVTGGDVQSIALFSNTEGATLVSNRYWLGGFMTSIAGYVFASYMAYLFLTLIYKRKSRYVLLIFLGLLLISLIFWIRNLYGLFWIITIIAVFSWVLARGSKRILDYFALFIASLVLVESVTSAFEIMFLSFVSPSNAGDATTLANMTFLIPALVWGIAFFVQALFFARLGLRRYF</sequence>
<keyword evidence="1" id="KW-0472">Membrane</keyword>
<dbReference type="InterPro" id="IPR049500">
    <property type="entry name" value="Peptidase_M50B-like"/>
</dbReference>
<proteinExistence type="predicted"/>
<dbReference type="AlphaFoldDB" id="A0A917TXP3"/>
<keyword evidence="3" id="KW-1185">Reference proteome</keyword>
<evidence type="ECO:0000313" key="2">
    <source>
        <dbReference type="EMBL" id="GGM42722.1"/>
    </source>
</evidence>
<accession>A0A917TXP3</accession>
<evidence type="ECO:0000313" key="3">
    <source>
        <dbReference type="Proteomes" id="UP000618460"/>
    </source>
</evidence>
<protein>
    <recommendedName>
        <fullName evidence="4">M50 family peptidase</fullName>
    </recommendedName>
</protein>
<keyword evidence="1" id="KW-1133">Transmembrane helix</keyword>
<dbReference type="Pfam" id="PF13398">
    <property type="entry name" value="Peptidase_M50B"/>
    <property type="match status" value="1"/>
</dbReference>
<dbReference type="PANTHER" id="PTHR33979:SF2">
    <property type="entry name" value="PEPTIDASE M50B-LIKE-DOMAIN-CONTAINING PROTEIN"/>
    <property type="match status" value="1"/>
</dbReference>